<protein>
    <submittedName>
        <fullName evidence="1">Uncharacterized protein</fullName>
    </submittedName>
</protein>
<evidence type="ECO:0000313" key="2">
    <source>
        <dbReference type="Proteomes" id="UP000009886"/>
    </source>
</evidence>
<gene>
    <name evidence="1" type="ORF">PDIP_82580</name>
</gene>
<proteinExistence type="predicted"/>
<dbReference type="VEuPathDB" id="FungiDB:PDIP_82580"/>
<organism evidence="1 2">
    <name type="scientific">Penicillium digitatum (strain Pd1 / CECT 20795)</name>
    <name type="common">Green mold</name>
    <dbReference type="NCBI Taxonomy" id="1170230"/>
    <lineage>
        <taxon>Eukaryota</taxon>
        <taxon>Fungi</taxon>
        <taxon>Dikarya</taxon>
        <taxon>Ascomycota</taxon>
        <taxon>Pezizomycotina</taxon>
        <taxon>Eurotiomycetes</taxon>
        <taxon>Eurotiomycetidae</taxon>
        <taxon>Eurotiales</taxon>
        <taxon>Aspergillaceae</taxon>
        <taxon>Penicillium</taxon>
    </lineage>
</organism>
<dbReference type="HOGENOM" id="CLU_3335768_0_0_1"/>
<sequence>MTRSPSSILVTPGLERILMILNGGNGIMLRNSFQNLLQ</sequence>
<dbReference type="Proteomes" id="UP000009886">
    <property type="component" value="Unassembled WGS sequence"/>
</dbReference>
<reference evidence="2" key="1">
    <citation type="journal article" date="2012" name="BMC Genomics">
        <title>Genome sequence of the necrotrophic fungus Penicillium digitatum, the main postharvest pathogen of citrus.</title>
        <authorList>
            <person name="Marcet-Houben M."/>
            <person name="Ballester A.-R."/>
            <person name="de la Fuente B."/>
            <person name="Harries E."/>
            <person name="Marcos J.F."/>
            <person name="Gonzalez-Candelas L."/>
            <person name="Gabaldon T."/>
        </authorList>
    </citation>
    <scope>NUCLEOTIDE SEQUENCE [LARGE SCALE GENOMIC DNA]</scope>
    <source>
        <strain evidence="2">Pd1 / CECT 20795</strain>
    </source>
</reference>
<name>K9FS49_PEND1</name>
<accession>K9FS49</accession>
<comment type="caution">
    <text evidence="1">The sequence shown here is derived from an EMBL/GenBank/DDBJ whole genome shotgun (WGS) entry which is preliminary data.</text>
</comment>
<dbReference type="EMBL" id="AKCU01000498">
    <property type="protein sequence ID" value="EKV05578.1"/>
    <property type="molecule type" value="Genomic_DNA"/>
</dbReference>
<dbReference type="KEGG" id="pdp:PDIP_82580"/>
<evidence type="ECO:0000313" key="1">
    <source>
        <dbReference type="EMBL" id="EKV05578.1"/>
    </source>
</evidence>
<dbReference type="AlphaFoldDB" id="K9FS49"/>